<accession>A0ABS2PPB3</accession>
<gene>
    <name evidence="1" type="ORF">JOC28_000067</name>
</gene>
<reference evidence="1 2" key="1">
    <citation type="submission" date="2021-01" db="EMBL/GenBank/DDBJ databases">
        <title>Genomic Encyclopedia of Type Strains, Phase IV (KMG-IV): sequencing the most valuable type-strain genomes for metagenomic binning, comparative biology and taxonomic classification.</title>
        <authorList>
            <person name="Goeker M."/>
        </authorList>
    </citation>
    <scope>NUCLEOTIDE SEQUENCE [LARGE SCALE GENOMIC DNA]</scope>
    <source>
        <strain evidence="1 2">DSM 27382</strain>
    </source>
</reference>
<dbReference type="RefSeq" id="WP_205008662.1">
    <property type="nucleotide sequence ID" value="NZ_JAFBEH010000001.1"/>
</dbReference>
<name>A0ABS2PPB3_9STRE</name>
<keyword evidence="2" id="KW-1185">Reference proteome</keyword>
<dbReference type="Proteomes" id="UP000697472">
    <property type="component" value="Unassembled WGS sequence"/>
</dbReference>
<protein>
    <recommendedName>
        <fullName evidence="3">HNH endonuclease</fullName>
    </recommendedName>
</protein>
<comment type="caution">
    <text evidence="1">The sequence shown here is derived from an EMBL/GenBank/DDBJ whole genome shotgun (WGS) entry which is preliminary data.</text>
</comment>
<evidence type="ECO:0000313" key="2">
    <source>
        <dbReference type="Proteomes" id="UP000697472"/>
    </source>
</evidence>
<evidence type="ECO:0008006" key="3">
    <source>
        <dbReference type="Google" id="ProtNLM"/>
    </source>
</evidence>
<organism evidence="1 2">
    <name type="scientific">Streptococcus loxodontisalivarius</name>
    <dbReference type="NCBI Taxonomy" id="1349415"/>
    <lineage>
        <taxon>Bacteria</taxon>
        <taxon>Bacillati</taxon>
        <taxon>Bacillota</taxon>
        <taxon>Bacilli</taxon>
        <taxon>Lactobacillales</taxon>
        <taxon>Streptococcaceae</taxon>
        <taxon>Streptococcus</taxon>
    </lineage>
</organism>
<evidence type="ECO:0000313" key="1">
    <source>
        <dbReference type="EMBL" id="MBM7641783.1"/>
    </source>
</evidence>
<sequence>MGKIISKDLLRGGFKYRYNDGKVEHFMPKLFGDYKGDDGSVVTKKFLGGYQVKRRDGYKENFEI</sequence>
<proteinExistence type="predicted"/>
<dbReference type="EMBL" id="JAFBEH010000001">
    <property type="protein sequence ID" value="MBM7641783.1"/>
    <property type="molecule type" value="Genomic_DNA"/>
</dbReference>